<evidence type="ECO:0008006" key="3">
    <source>
        <dbReference type="Google" id="ProtNLM"/>
    </source>
</evidence>
<name>A0ABV7J741_9GAMM</name>
<keyword evidence="2" id="KW-1185">Reference proteome</keyword>
<accession>A0ABV7J741</accession>
<gene>
    <name evidence="1" type="ORF">ACFODZ_06775</name>
</gene>
<protein>
    <recommendedName>
        <fullName evidence="3">Molecular chaperone</fullName>
    </recommendedName>
</protein>
<dbReference type="SUPFAM" id="SSF49354">
    <property type="entry name" value="PapD-like"/>
    <property type="match status" value="1"/>
</dbReference>
<reference evidence="2" key="1">
    <citation type="journal article" date="2019" name="Int. J. Syst. Evol. Microbiol.">
        <title>The Global Catalogue of Microorganisms (GCM) 10K type strain sequencing project: providing services to taxonomists for standard genome sequencing and annotation.</title>
        <authorList>
            <consortium name="The Broad Institute Genomics Platform"/>
            <consortium name="The Broad Institute Genome Sequencing Center for Infectious Disease"/>
            <person name="Wu L."/>
            <person name="Ma J."/>
        </authorList>
    </citation>
    <scope>NUCLEOTIDE SEQUENCE [LARGE SCALE GENOMIC DNA]</scope>
    <source>
        <strain evidence="2">KCTC 42953</strain>
    </source>
</reference>
<dbReference type="InterPro" id="IPR008962">
    <property type="entry name" value="PapD-like_sf"/>
</dbReference>
<sequence>MKRTCLHILSLISLLLFFSDSLAQIGISPRLLELDQEQINKGQSFRLFNFTGKDVEVEVEISHWTMSQDNTIKLLPSEPHSLDQCTIINPLNFHLKSKSSQTIRLAFRPPADIQQGEYMAMVYFNQVITDDQPEKKQVRAKFRMGAGTSEFIGLSRVTTTPIAVHNSKTTAADDVVTESIDLLTGETVFEYIDYTGTGVVTEYHRTTGTLGGSTVTRIGGVVHAYFSSTDDLVNNNSDQNSEIYQARIQ</sequence>
<evidence type="ECO:0000313" key="1">
    <source>
        <dbReference type="EMBL" id="MFC3193939.1"/>
    </source>
</evidence>
<comment type="caution">
    <text evidence="1">The sequence shown here is derived from an EMBL/GenBank/DDBJ whole genome shotgun (WGS) entry which is preliminary data.</text>
</comment>
<organism evidence="1 2">
    <name type="scientific">Marinicella sediminis</name>
    <dbReference type="NCBI Taxonomy" id="1792834"/>
    <lineage>
        <taxon>Bacteria</taxon>
        <taxon>Pseudomonadati</taxon>
        <taxon>Pseudomonadota</taxon>
        <taxon>Gammaproteobacteria</taxon>
        <taxon>Lysobacterales</taxon>
        <taxon>Marinicellaceae</taxon>
        <taxon>Marinicella</taxon>
    </lineage>
</organism>
<evidence type="ECO:0000313" key="2">
    <source>
        <dbReference type="Proteomes" id="UP001595533"/>
    </source>
</evidence>
<dbReference type="EMBL" id="JBHRTS010000003">
    <property type="protein sequence ID" value="MFC3193939.1"/>
    <property type="molecule type" value="Genomic_DNA"/>
</dbReference>
<dbReference type="RefSeq" id="WP_077412184.1">
    <property type="nucleotide sequence ID" value="NZ_JBHRTS010000003.1"/>
</dbReference>
<proteinExistence type="predicted"/>
<dbReference type="Proteomes" id="UP001595533">
    <property type="component" value="Unassembled WGS sequence"/>
</dbReference>